<comment type="caution">
    <text evidence="2">The sequence shown here is derived from an EMBL/GenBank/DDBJ whole genome shotgun (WGS) entry which is preliminary data.</text>
</comment>
<name>A0A0N0NK34_9EURO</name>
<reference evidence="2 3" key="1">
    <citation type="submission" date="2015-06" db="EMBL/GenBank/DDBJ databases">
        <title>Draft genome of the ant-associated black yeast Phialophora attae CBS 131958.</title>
        <authorList>
            <person name="Moreno L.F."/>
            <person name="Stielow B.J."/>
            <person name="de Hoog S."/>
            <person name="Vicente V.A."/>
            <person name="Weiss V.A."/>
            <person name="de Vries M."/>
            <person name="Cruz L.M."/>
            <person name="Souza E.M."/>
        </authorList>
    </citation>
    <scope>NUCLEOTIDE SEQUENCE [LARGE SCALE GENOMIC DNA]</scope>
    <source>
        <strain evidence="2 3">CBS 131958</strain>
    </source>
</reference>
<evidence type="ECO:0000313" key="3">
    <source>
        <dbReference type="Proteomes" id="UP000038010"/>
    </source>
</evidence>
<organism evidence="2 3">
    <name type="scientific">Cyphellophora attinorum</name>
    <dbReference type="NCBI Taxonomy" id="1664694"/>
    <lineage>
        <taxon>Eukaryota</taxon>
        <taxon>Fungi</taxon>
        <taxon>Dikarya</taxon>
        <taxon>Ascomycota</taxon>
        <taxon>Pezizomycotina</taxon>
        <taxon>Eurotiomycetes</taxon>
        <taxon>Chaetothyriomycetidae</taxon>
        <taxon>Chaetothyriales</taxon>
        <taxon>Cyphellophoraceae</taxon>
        <taxon>Cyphellophora</taxon>
    </lineage>
</organism>
<protein>
    <submittedName>
        <fullName evidence="2">Uncharacterized protein</fullName>
    </submittedName>
</protein>
<dbReference type="EMBL" id="LFJN01000023">
    <property type="protein sequence ID" value="KPI37588.1"/>
    <property type="molecule type" value="Genomic_DNA"/>
</dbReference>
<feature type="region of interest" description="Disordered" evidence="1">
    <location>
        <begin position="39"/>
        <end position="58"/>
    </location>
</feature>
<dbReference type="VEuPathDB" id="FungiDB:AB675_3966"/>
<dbReference type="Proteomes" id="UP000038010">
    <property type="component" value="Unassembled WGS sequence"/>
</dbReference>
<evidence type="ECO:0000256" key="1">
    <source>
        <dbReference type="SAM" id="MobiDB-lite"/>
    </source>
</evidence>
<dbReference type="GeneID" id="28735945"/>
<dbReference type="RefSeq" id="XP_017997551.1">
    <property type="nucleotide sequence ID" value="XM_018144065.1"/>
</dbReference>
<keyword evidence="3" id="KW-1185">Reference proteome</keyword>
<accession>A0A0N0NK34</accession>
<gene>
    <name evidence="2" type="ORF">AB675_3966</name>
</gene>
<evidence type="ECO:0000313" key="2">
    <source>
        <dbReference type="EMBL" id="KPI37588.1"/>
    </source>
</evidence>
<proteinExistence type="predicted"/>
<sequence>MPHPYYDYATIPPCGRITINPGDSPRPTTGIAVFALNPSTPAAQPASAPPTVPATTTSTTRTITCTVQPAGPPQPAQGMAVVRLQPVLTSTSPPATAAAGMAVAWTTASGVVVRSVGAWVRR</sequence>
<dbReference type="AlphaFoldDB" id="A0A0N0NK34"/>